<dbReference type="Pfam" id="PF13499">
    <property type="entry name" value="EF-hand_7"/>
    <property type="match status" value="2"/>
</dbReference>
<keyword evidence="2" id="KW-0677">Repeat</keyword>
<organism evidence="4 5">
    <name type="scientific">Streptomyces spectabilis</name>
    <dbReference type="NCBI Taxonomy" id="68270"/>
    <lineage>
        <taxon>Bacteria</taxon>
        <taxon>Bacillati</taxon>
        <taxon>Actinomycetota</taxon>
        <taxon>Actinomycetes</taxon>
        <taxon>Kitasatosporales</taxon>
        <taxon>Streptomycetaceae</taxon>
        <taxon>Streptomyces</taxon>
    </lineage>
</organism>
<dbReference type="AlphaFoldDB" id="A0A516R1K6"/>
<gene>
    <name evidence="4" type="ORF">FH965_02305</name>
</gene>
<dbReference type="EMBL" id="CP040916">
    <property type="protein sequence ID" value="QDQ09536.1"/>
    <property type="molecule type" value="Genomic_DNA"/>
</dbReference>
<dbReference type="InterPro" id="IPR002048">
    <property type="entry name" value="EF_hand_dom"/>
</dbReference>
<dbReference type="InterPro" id="IPR018247">
    <property type="entry name" value="EF_Hand_1_Ca_BS"/>
</dbReference>
<dbReference type="Gene3D" id="1.10.238.10">
    <property type="entry name" value="EF-hand"/>
    <property type="match status" value="2"/>
</dbReference>
<accession>A0A516R1K6</accession>
<dbReference type="PANTHER" id="PTHR10827">
    <property type="entry name" value="RETICULOCALBIN"/>
    <property type="match status" value="1"/>
</dbReference>
<evidence type="ECO:0000256" key="1">
    <source>
        <dbReference type="ARBA" id="ARBA00022723"/>
    </source>
</evidence>
<evidence type="ECO:0000256" key="2">
    <source>
        <dbReference type="ARBA" id="ARBA00022737"/>
    </source>
</evidence>
<dbReference type="PANTHER" id="PTHR10827:SF98">
    <property type="entry name" value="45 KDA CALCIUM-BINDING PROTEIN"/>
    <property type="match status" value="1"/>
</dbReference>
<feature type="domain" description="EF-hand" evidence="3">
    <location>
        <begin position="120"/>
        <end position="155"/>
    </location>
</feature>
<evidence type="ECO:0000313" key="5">
    <source>
        <dbReference type="Proteomes" id="UP000316806"/>
    </source>
</evidence>
<dbReference type="GO" id="GO:0005509">
    <property type="term" value="F:calcium ion binding"/>
    <property type="evidence" value="ECO:0007669"/>
    <property type="project" value="InterPro"/>
</dbReference>
<dbReference type="SUPFAM" id="SSF47473">
    <property type="entry name" value="EF-hand"/>
    <property type="match status" value="1"/>
</dbReference>
<evidence type="ECO:0000259" key="3">
    <source>
        <dbReference type="PROSITE" id="PS50222"/>
    </source>
</evidence>
<dbReference type="Proteomes" id="UP000316806">
    <property type="component" value="Chromosome"/>
</dbReference>
<reference evidence="4 5" key="1">
    <citation type="journal article" date="2019" name="J. Ind. Microbiol. Biotechnol.">
        <title>The complete genomic sequence of Streptomyces spectabilis NRRL-2792 and identification of secondary metabolite biosynthetic gene clusters.</title>
        <authorList>
            <person name="Sinha A."/>
            <person name="Phillips-Salemka S."/>
            <person name="Niraula T.A."/>
            <person name="Short K.A."/>
            <person name="Niraula N.P."/>
        </authorList>
    </citation>
    <scope>NUCLEOTIDE SEQUENCE [LARGE SCALE GENOMIC DNA]</scope>
    <source>
        <strain evidence="4 5">NRRL 2792</strain>
    </source>
</reference>
<dbReference type="SMART" id="SM00054">
    <property type="entry name" value="EFh"/>
    <property type="match status" value="4"/>
</dbReference>
<dbReference type="PROSITE" id="PS00018">
    <property type="entry name" value="EF_HAND_1"/>
    <property type="match status" value="2"/>
</dbReference>
<name>A0A516R1K6_STRST</name>
<proteinExistence type="predicted"/>
<feature type="domain" description="EF-hand" evidence="3">
    <location>
        <begin position="2"/>
        <end position="37"/>
    </location>
</feature>
<protein>
    <submittedName>
        <fullName evidence="4">EF-hand domain-containing protein</fullName>
    </submittedName>
</protein>
<sequence>MDTTTAKQHIFAMLDTDGDGSISQDEYLARPARVAAATGRPAHDPLVVAAHAAHERVYASMDADADGRVTLEEYAAWAGGPAFDEVCRPALGSLFDLADADADGHLDRTEFARLREVLGNPPSGAEAAFDALDTDGDSRVSRDEYLASIRAYVVSSAPTEIDALYAAPSARATR</sequence>
<dbReference type="PROSITE" id="PS50222">
    <property type="entry name" value="EF_HAND_2"/>
    <property type="match status" value="2"/>
</dbReference>
<dbReference type="RefSeq" id="WP_144001114.1">
    <property type="nucleotide sequence ID" value="NZ_CP040916.1"/>
</dbReference>
<evidence type="ECO:0000313" key="4">
    <source>
        <dbReference type="EMBL" id="QDQ09536.1"/>
    </source>
</evidence>
<dbReference type="InterPro" id="IPR011992">
    <property type="entry name" value="EF-hand-dom_pair"/>
</dbReference>
<keyword evidence="1" id="KW-0479">Metal-binding</keyword>